<sequence length="105" mass="11077">MPTEASLLLTMATIGTYLAVLWLPGGLAAAAAGVRGWALAASAPVFTYLIAGLAGPWLWKIGIPFNIWTFLLQHGAGGRRLRRRALVRGAQARPDRARALAVDAG</sequence>
<keyword evidence="3" id="KW-1185">Reference proteome</keyword>
<comment type="caution">
    <text evidence="2">The sequence shown here is derived from an EMBL/GenBank/DDBJ whole genome shotgun (WGS) entry which is preliminary data.</text>
</comment>
<evidence type="ECO:0000313" key="2">
    <source>
        <dbReference type="EMBL" id="NKE58827.1"/>
    </source>
</evidence>
<name>A0ABX1FJ35_9PSEU</name>
<accession>A0ABX1FJ35</accession>
<dbReference type="Proteomes" id="UP001515943">
    <property type="component" value="Unassembled WGS sequence"/>
</dbReference>
<proteinExistence type="predicted"/>
<feature type="transmembrane region" description="Helical" evidence="1">
    <location>
        <begin position="38"/>
        <end position="59"/>
    </location>
</feature>
<dbReference type="EMBL" id="VSRL01000066">
    <property type="protein sequence ID" value="NKE58827.1"/>
    <property type="molecule type" value="Genomic_DNA"/>
</dbReference>
<gene>
    <name evidence="2" type="ORF">FXN61_19240</name>
</gene>
<evidence type="ECO:0000256" key="1">
    <source>
        <dbReference type="SAM" id="Phobius"/>
    </source>
</evidence>
<reference evidence="2 3" key="1">
    <citation type="submission" date="2019-08" db="EMBL/GenBank/DDBJ databases">
        <title>Lentzea from Indian Himalayas.</title>
        <authorList>
            <person name="Mandal S."/>
            <person name="Mallick Gupta A."/>
            <person name="Maiti P.K."/>
            <person name="Sarkar J."/>
            <person name="Mandal S."/>
        </authorList>
    </citation>
    <scope>NUCLEOTIDE SEQUENCE [LARGE SCALE GENOMIC DNA]</scope>
    <source>
        <strain evidence="2 3">PSKA42</strain>
    </source>
</reference>
<keyword evidence="1" id="KW-1133">Transmembrane helix</keyword>
<organism evidence="2 3">
    <name type="scientific">Lentzea indica</name>
    <dbReference type="NCBI Taxonomy" id="2604800"/>
    <lineage>
        <taxon>Bacteria</taxon>
        <taxon>Bacillati</taxon>
        <taxon>Actinomycetota</taxon>
        <taxon>Actinomycetes</taxon>
        <taxon>Pseudonocardiales</taxon>
        <taxon>Pseudonocardiaceae</taxon>
        <taxon>Lentzea</taxon>
    </lineage>
</organism>
<feature type="non-terminal residue" evidence="2">
    <location>
        <position position="105"/>
    </location>
</feature>
<protein>
    <submittedName>
        <fullName evidence="2">Uncharacterized protein</fullName>
    </submittedName>
</protein>
<dbReference type="InterPro" id="IPR046671">
    <property type="entry name" value="DUF6541"/>
</dbReference>
<keyword evidence="1" id="KW-0812">Transmembrane</keyword>
<evidence type="ECO:0000313" key="3">
    <source>
        <dbReference type="Proteomes" id="UP001515943"/>
    </source>
</evidence>
<dbReference type="RefSeq" id="WP_312877859.1">
    <property type="nucleotide sequence ID" value="NZ_VSRL01000066.1"/>
</dbReference>
<keyword evidence="1" id="KW-0472">Membrane</keyword>
<dbReference type="Pfam" id="PF20176">
    <property type="entry name" value="DUF6541"/>
    <property type="match status" value="1"/>
</dbReference>